<reference evidence="1" key="1">
    <citation type="journal article" date="2015" name="Nature">
        <title>Complex archaea that bridge the gap between prokaryotes and eukaryotes.</title>
        <authorList>
            <person name="Spang A."/>
            <person name="Saw J.H."/>
            <person name="Jorgensen S.L."/>
            <person name="Zaremba-Niedzwiedzka K."/>
            <person name="Martijn J."/>
            <person name="Lind A.E."/>
            <person name="van Eijk R."/>
            <person name="Schleper C."/>
            <person name="Guy L."/>
            <person name="Ettema T.J."/>
        </authorList>
    </citation>
    <scope>NUCLEOTIDE SEQUENCE</scope>
</reference>
<name>A0A0F9PL66_9ZZZZ</name>
<sequence length="113" mass="13559">MPKESKKSKTTEKIWNIKIFRHKTITKELFEANKEDIVNIMENLVIIVDEPTMFVYKVHCKEFEQFFELSTKVLIYLNEIEKNKVKKITKFYKDKCKSSSSAKPRIYVDKDFL</sequence>
<organism evidence="1">
    <name type="scientific">marine sediment metagenome</name>
    <dbReference type="NCBI Taxonomy" id="412755"/>
    <lineage>
        <taxon>unclassified sequences</taxon>
        <taxon>metagenomes</taxon>
        <taxon>ecological metagenomes</taxon>
    </lineage>
</organism>
<gene>
    <name evidence="1" type="ORF">LCGC14_0886210</name>
</gene>
<dbReference type="EMBL" id="LAZR01002813">
    <property type="protein sequence ID" value="KKN25292.1"/>
    <property type="molecule type" value="Genomic_DNA"/>
</dbReference>
<proteinExistence type="predicted"/>
<protein>
    <submittedName>
        <fullName evidence="1">Uncharacterized protein</fullName>
    </submittedName>
</protein>
<comment type="caution">
    <text evidence="1">The sequence shown here is derived from an EMBL/GenBank/DDBJ whole genome shotgun (WGS) entry which is preliminary data.</text>
</comment>
<dbReference type="AlphaFoldDB" id="A0A0F9PL66"/>
<accession>A0A0F9PL66</accession>
<evidence type="ECO:0000313" key="1">
    <source>
        <dbReference type="EMBL" id="KKN25292.1"/>
    </source>
</evidence>